<dbReference type="EMBL" id="JAODUO010000494">
    <property type="protein sequence ID" value="KAK2179383.1"/>
    <property type="molecule type" value="Genomic_DNA"/>
</dbReference>
<evidence type="ECO:0000313" key="2">
    <source>
        <dbReference type="EMBL" id="KAK2179383.1"/>
    </source>
</evidence>
<evidence type="ECO:0000313" key="3">
    <source>
        <dbReference type="Proteomes" id="UP001209878"/>
    </source>
</evidence>
<feature type="domain" description="Non-haem dioxygenase N-terminal" evidence="1">
    <location>
        <begin position="9"/>
        <end position="95"/>
    </location>
</feature>
<protein>
    <recommendedName>
        <fullName evidence="1">Non-haem dioxygenase N-terminal domain-containing protein</fullName>
    </recommendedName>
</protein>
<dbReference type="Pfam" id="PF14226">
    <property type="entry name" value="DIOX_N"/>
    <property type="match status" value="1"/>
</dbReference>
<dbReference type="AlphaFoldDB" id="A0AAD9KYZ8"/>
<comment type="caution">
    <text evidence="2">The sequence shown here is derived from an EMBL/GenBank/DDBJ whole genome shotgun (WGS) entry which is preliminary data.</text>
</comment>
<accession>A0AAD9KYZ8</accession>
<dbReference type="Gene3D" id="2.60.120.330">
    <property type="entry name" value="B-lactam Antibiotic, Isopenicillin N Synthase, Chain"/>
    <property type="match status" value="1"/>
</dbReference>
<dbReference type="SUPFAM" id="SSF51197">
    <property type="entry name" value="Clavaminate synthase-like"/>
    <property type="match status" value="1"/>
</dbReference>
<gene>
    <name evidence="2" type="ORF">NP493_494g04031</name>
</gene>
<keyword evidence="3" id="KW-1185">Reference proteome</keyword>
<dbReference type="InterPro" id="IPR026992">
    <property type="entry name" value="DIOX_N"/>
</dbReference>
<evidence type="ECO:0000259" key="1">
    <source>
        <dbReference type="Pfam" id="PF14226"/>
    </source>
</evidence>
<organism evidence="2 3">
    <name type="scientific">Ridgeia piscesae</name>
    <name type="common">Tubeworm</name>
    <dbReference type="NCBI Taxonomy" id="27915"/>
    <lineage>
        <taxon>Eukaryota</taxon>
        <taxon>Metazoa</taxon>
        <taxon>Spiralia</taxon>
        <taxon>Lophotrochozoa</taxon>
        <taxon>Annelida</taxon>
        <taxon>Polychaeta</taxon>
        <taxon>Sedentaria</taxon>
        <taxon>Canalipalpata</taxon>
        <taxon>Sabellida</taxon>
        <taxon>Siboglinidae</taxon>
        <taxon>Ridgeia</taxon>
    </lineage>
</organism>
<reference evidence="2" key="1">
    <citation type="journal article" date="2023" name="Mol. Biol. Evol.">
        <title>Third-Generation Sequencing Reveals the Adaptive Role of the Epigenome in Three Deep-Sea Polychaetes.</title>
        <authorList>
            <person name="Perez M."/>
            <person name="Aroh O."/>
            <person name="Sun Y."/>
            <person name="Lan Y."/>
            <person name="Juniper S.K."/>
            <person name="Young C.R."/>
            <person name="Angers B."/>
            <person name="Qian P.Y."/>
        </authorList>
    </citation>
    <scope>NUCLEOTIDE SEQUENCE</scope>
    <source>
        <strain evidence="2">R07B-5</strain>
    </source>
</reference>
<dbReference type="Proteomes" id="UP001209878">
    <property type="component" value="Unassembled WGS sequence"/>
</dbReference>
<name>A0AAD9KYZ8_RIDPI</name>
<proteinExistence type="predicted"/>
<dbReference type="InterPro" id="IPR027443">
    <property type="entry name" value="IPNS-like_sf"/>
</dbReference>
<sequence>MSAKTVVQIPVVDLAEFNVTKNAEDASEQVIRQLAAEICQAFGTVGFVSLRNHGILIDKIRRLVGEAGKFFNLPETRKMKYSRPEDKNGGWVCKERER</sequence>